<dbReference type="InterPro" id="IPR011538">
    <property type="entry name" value="Nuo51_FMN-bd"/>
</dbReference>
<feature type="domain" description="RnfC Barrel sandwich hybrid" evidence="10">
    <location>
        <begin position="388"/>
        <end position="456"/>
    </location>
</feature>
<dbReference type="SUPFAM" id="SSF46548">
    <property type="entry name" value="alpha-helical ferredoxin"/>
    <property type="match status" value="1"/>
</dbReference>
<dbReference type="Pfam" id="PF01512">
    <property type="entry name" value="Complex1_51K"/>
    <property type="match status" value="1"/>
</dbReference>
<evidence type="ECO:0000256" key="1">
    <source>
        <dbReference type="ARBA" id="ARBA00022448"/>
    </source>
</evidence>
<name>A0A2Y9CA13_9FIRM</name>
<dbReference type="Gene3D" id="3.40.50.11540">
    <property type="entry name" value="NADH-ubiquinone oxidoreductase 51kDa subunit"/>
    <property type="match status" value="1"/>
</dbReference>
<dbReference type="InterPro" id="IPR017900">
    <property type="entry name" value="4Fe4S_Fe_S_CS"/>
</dbReference>
<dbReference type="InterPro" id="IPR026902">
    <property type="entry name" value="RnfC_N"/>
</dbReference>
<dbReference type="SUPFAM" id="SSF142984">
    <property type="entry name" value="Nqo1 middle domain-like"/>
    <property type="match status" value="1"/>
</dbReference>
<dbReference type="GO" id="GO:0051539">
    <property type="term" value="F:4 iron, 4 sulfur cluster binding"/>
    <property type="evidence" value="ECO:0007669"/>
    <property type="project" value="UniProtKB-KW"/>
</dbReference>
<dbReference type="SUPFAM" id="SSF142019">
    <property type="entry name" value="Nqo1 FMN-binding domain-like"/>
    <property type="match status" value="1"/>
</dbReference>
<dbReference type="InterPro" id="IPR037225">
    <property type="entry name" value="Nuo51_FMN-bd_sf"/>
</dbReference>
<dbReference type="Proteomes" id="UP000245845">
    <property type="component" value="Unassembled WGS sequence"/>
</dbReference>
<organism evidence="11 12">
    <name type="scientific">Faecalicatena orotica</name>
    <dbReference type="NCBI Taxonomy" id="1544"/>
    <lineage>
        <taxon>Bacteria</taxon>
        <taxon>Bacillati</taxon>
        <taxon>Bacillota</taxon>
        <taxon>Clostridia</taxon>
        <taxon>Lachnospirales</taxon>
        <taxon>Lachnospiraceae</taxon>
        <taxon>Faecalicatena</taxon>
    </lineage>
</organism>
<dbReference type="EMBL" id="QGDL01000006">
    <property type="protein sequence ID" value="PWJ29356.1"/>
    <property type="molecule type" value="Genomic_DNA"/>
</dbReference>
<reference evidence="11 12" key="1">
    <citation type="submission" date="2018-05" db="EMBL/GenBank/DDBJ databases">
        <title>The Hungate 1000. A catalogue of reference genomes from the rumen microbiome.</title>
        <authorList>
            <person name="Kelly W."/>
        </authorList>
    </citation>
    <scope>NUCLEOTIDE SEQUENCE [LARGE SCALE GENOMIC DNA]</scope>
    <source>
        <strain evidence="11 12">NLAE-zl-C242</strain>
    </source>
</reference>
<keyword evidence="4" id="KW-0677">Repeat</keyword>
<feature type="domain" description="Soluble ligand binding" evidence="9">
    <location>
        <begin position="185"/>
        <end position="229"/>
    </location>
</feature>
<dbReference type="PROSITE" id="PS00198">
    <property type="entry name" value="4FE4S_FER_1"/>
    <property type="match status" value="1"/>
</dbReference>
<keyword evidence="6" id="KW-0408">Iron</keyword>
<dbReference type="InterPro" id="IPR010208">
    <property type="entry name" value="Ion_transpt_RnfC/RsxC"/>
</dbReference>
<proteinExistence type="predicted"/>
<dbReference type="InterPro" id="IPR019554">
    <property type="entry name" value="Soluble_ligand-bd"/>
</dbReference>
<evidence type="ECO:0000256" key="6">
    <source>
        <dbReference type="ARBA" id="ARBA00023004"/>
    </source>
</evidence>
<evidence type="ECO:0000256" key="3">
    <source>
        <dbReference type="ARBA" id="ARBA00022723"/>
    </source>
</evidence>
<keyword evidence="7" id="KW-0411">Iron-sulfur</keyword>
<comment type="caution">
    <text evidence="11">The sequence shown here is derived from an EMBL/GenBank/DDBJ whole genome shotgun (WGS) entry which is preliminary data.</text>
</comment>
<evidence type="ECO:0000259" key="9">
    <source>
        <dbReference type="Pfam" id="PF10531"/>
    </source>
</evidence>
<dbReference type="GO" id="GO:0009055">
    <property type="term" value="F:electron transfer activity"/>
    <property type="evidence" value="ECO:0007669"/>
    <property type="project" value="InterPro"/>
</dbReference>
<evidence type="ECO:0000313" key="11">
    <source>
        <dbReference type="EMBL" id="PWJ29356.1"/>
    </source>
</evidence>
<dbReference type="Gene3D" id="3.10.20.600">
    <property type="match status" value="1"/>
</dbReference>
<evidence type="ECO:0000313" key="12">
    <source>
        <dbReference type="Proteomes" id="UP000245845"/>
    </source>
</evidence>
<evidence type="ECO:0000256" key="7">
    <source>
        <dbReference type="ARBA" id="ARBA00023014"/>
    </source>
</evidence>
<evidence type="ECO:0000259" key="10">
    <source>
        <dbReference type="Pfam" id="PF13375"/>
    </source>
</evidence>
<keyword evidence="3" id="KW-0479">Metal-binding</keyword>
<evidence type="ECO:0000256" key="4">
    <source>
        <dbReference type="ARBA" id="ARBA00022737"/>
    </source>
</evidence>
<gene>
    <name evidence="11" type="ORF">A8806_10693</name>
</gene>
<feature type="domain" description="NADH-ubiquinone oxidoreductase 51kDa subunit FMN-binding" evidence="8">
    <location>
        <begin position="29"/>
        <end position="170"/>
    </location>
</feature>
<evidence type="ECO:0000256" key="5">
    <source>
        <dbReference type="ARBA" id="ARBA00022982"/>
    </source>
</evidence>
<evidence type="ECO:0000256" key="2">
    <source>
        <dbReference type="ARBA" id="ARBA00022485"/>
    </source>
</evidence>
<keyword evidence="12" id="KW-1185">Reference proteome</keyword>
<dbReference type="PIRSF" id="PIRSF036408">
    <property type="entry name" value="PduS_prd"/>
    <property type="match status" value="1"/>
</dbReference>
<evidence type="ECO:0000259" key="8">
    <source>
        <dbReference type="Pfam" id="PF01512"/>
    </source>
</evidence>
<dbReference type="AlphaFoldDB" id="A0A2Y9CA13"/>
<dbReference type="Pfam" id="PF13375">
    <property type="entry name" value="RnfC_N"/>
    <property type="match status" value="1"/>
</dbReference>
<sequence>MQRLLELLTMEQDWSSEMMEMKELSSILQQNGIVGAGGAGFPTYAKLDERAETIILNCAECEPLLRLHRQLLEKYAQEIVETFHMMGQAVGAKEVVIGIKKAYKKTIEALNEVIGDYPEVRLGLLNEVYPAGDEVVLIYEVTGKVVRPGGLPIESGVAVFNVETVYNVYRALNQETPVVDKLVSVVAEVENPVTVRVPIGTTIEEVVRLAGGVTTKDPVYFIGGPMMGFIGSGSQPVTKTTNAVLVLPEDHLIIQKKRRKSSIDLKRAAACCCQCTMCTDLCPRNRLGHPIEPHLFMRAATCKDLQEPNIFINTMFCSSCGLCEMYSCMQGLSPRSLMAEYKAGLRANGIKPPQGVVPKPVGEEREYRKVPMERLMARLDLTKYDREAPLDEFAVPVRKVKILLSQHIGAPASAVVKRGDKVARGHLIAEPAKGLSVGIHASIDGIVSDVNEKYIIIETQEGRAGNE</sequence>
<dbReference type="PANTHER" id="PTHR43034:SF2">
    <property type="entry name" value="ION-TRANSLOCATING OXIDOREDUCTASE COMPLEX SUBUNIT C"/>
    <property type="match status" value="1"/>
</dbReference>
<keyword evidence="2" id="KW-0004">4Fe-4S</keyword>
<dbReference type="InterPro" id="IPR017054">
    <property type="entry name" value="PduS"/>
</dbReference>
<dbReference type="Pfam" id="PF13534">
    <property type="entry name" value="Fer4_17"/>
    <property type="match status" value="1"/>
</dbReference>
<dbReference type="PANTHER" id="PTHR43034">
    <property type="entry name" value="ION-TRANSLOCATING OXIDOREDUCTASE COMPLEX SUBUNIT C"/>
    <property type="match status" value="1"/>
</dbReference>
<protein>
    <submittedName>
        <fullName evidence="11">Na+-translocating ferredoxin:NAD+ oxidoreductase RnfC subunit</fullName>
    </submittedName>
</protein>
<keyword evidence="5" id="KW-0249">Electron transport</keyword>
<dbReference type="Pfam" id="PF10531">
    <property type="entry name" value="SLBB"/>
    <property type="match status" value="1"/>
</dbReference>
<dbReference type="GO" id="GO:0046872">
    <property type="term" value="F:metal ion binding"/>
    <property type="evidence" value="ECO:0007669"/>
    <property type="project" value="UniProtKB-KW"/>
</dbReference>
<keyword evidence="1" id="KW-0813">Transport</keyword>
<dbReference type="GO" id="GO:0016020">
    <property type="term" value="C:membrane"/>
    <property type="evidence" value="ECO:0007669"/>
    <property type="project" value="InterPro"/>
</dbReference>
<accession>A0A2Y9CA13</accession>